<sequence>MEMELLRKSKVSIFPDDWEPECDKIGGNADGSFEADADDQFFVLLILAYVQLSLPAVTLIASCIQARMEGSKYSLSSNILGLASIAGASCYLSFYYIDWDPTEEQQTLYKNLFKSSVGISMGITCIGGLILLFFTLYFLAQLLCRDCEFGNRAKSLVSFICASVVLVLLISAPAGTVILGWKYAFGSCDSVLDCIAVHEQNCTLLVKSL</sequence>
<feature type="transmembrane region" description="Helical" evidence="1">
    <location>
        <begin position="156"/>
        <end position="181"/>
    </location>
</feature>
<evidence type="ECO:0000313" key="2">
    <source>
        <dbReference type="EMBL" id="CAG5094144.1"/>
    </source>
</evidence>
<feature type="transmembrane region" description="Helical" evidence="1">
    <location>
        <begin position="41"/>
        <end position="63"/>
    </location>
</feature>
<gene>
    <name evidence="2" type="ORF">OKIOD_LOCUS4846</name>
</gene>
<name>A0ABN7SA50_OIKDI</name>
<keyword evidence="1" id="KW-0472">Membrane</keyword>
<proteinExistence type="predicted"/>
<evidence type="ECO:0000256" key="1">
    <source>
        <dbReference type="SAM" id="Phobius"/>
    </source>
</evidence>
<feature type="transmembrane region" description="Helical" evidence="1">
    <location>
        <begin position="75"/>
        <end position="97"/>
    </location>
</feature>
<dbReference type="Proteomes" id="UP001158576">
    <property type="component" value="Chromosome XSR"/>
</dbReference>
<reference evidence="2 3" key="1">
    <citation type="submission" date="2021-04" db="EMBL/GenBank/DDBJ databases">
        <authorList>
            <person name="Bliznina A."/>
        </authorList>
    </citation>
    <scope>NUCLEOTIDE SEQUENCE [LARGE SCALE GENOMIC DNA]</scope>
</reference>
<evidence type="ECO:0000313" key="3">
    <source>
        <dbReference type="Proteomes" id="UP001158576"/>
    </source>
</evidence>
<dbReference type="EMBL" id="OU015569">
    <property type="protein sequence ID" value="CAG5094144.1"/>
    <property type="molecule type" value="Genomic_DNA"/>
</dbReference>
<keyword evidence="1" id="KW-1133">Transmembrane helix</keyword>
<feature type="transmembrane region" description="Helical" evidence="1">
    <location>
        <begin position="117"/>
        <end position="144"/>
    </location>
</feature>
<accession>A0ABN7SA50</accession>
<protein>
    <submittedName>
        <fullName evidence="2">Oidioi.mRNA.OKI2018_I69.XSR.g13288.t1.cds</fullName>
    </submittedName>
</protein>
<keyword evidence="3" id="KW-1185">Reference proteome</keyword>
<organism evidence="2 3">
    <name type="scientific">Oikopleura dioica</name>
    <name type="common">Tunicate</name>
    <dbReference type="NCBI Taxonomy" id="34765"/>
    <lineage>
        <taxon>Eukaryota</taxon>
        <taxon>Metazoa</taxon>
        <taxon>Chordata</taxon>
        <taxon>Tunicata</taxon>
        <taxon>Appendicularia</taxon>
        <taxon>Copelata</taxon>
        <taxon>Oikopleuridae</taxon>
        <taxon>Oikopleura</taxon>
    </lineage>
</organism>
<keyword evidence="1" id="KW-0812">Transmembrane</keyword>